<evidence type="ECO:0000256" key="1">
    <source>
        <dbReference type="HAMAP-Rule" id="MF_00122"/>
    </source>
</evidence>
<dbReference type="AlphaFoldDB" id="A0A9X3M4B1"/>
<keyword evidence="1" id="KW-0067">ATP-binding</keyword>
<comment type="catalytic activity">
    <reaction evidence="1">
        <text>L-aspartyl-tRNA(Asn) + L-glutamine + ATP + H2O = L-asparaginyl-tRNA(Asn) + L-glutamate + ADP + phosphate + 2 H(+)</text>
        <dbReference type="Rhea" id="RHEA:14513"/>
        <dbReference type="Rhea" id="RHEA-COMP:9674"/>
        <dbReference type="Rhea" id="RHEA-COMP:9677"/>
        <dbReference type="ChEBI" id="CHEBI:15377"/>
        <dbReference type="ChEBI" id="CHEBI:15378"/>
        <dbReference type="ChEBI" id="CHEBI:29985"/>
        <dbReference type="ChEBI" id="CHEBI:30616"/>
        <dbReference type="ChEBI" id="CHEBI:43474"/>
        <dbReference type="ChEBI" id="CHEBI:58359"/>
        <dbReference type="ChEBI" id="CHEBI:78515"/>
        <dbReference type="ChEBI" id="CHEBI:78516"/>
        <dbReference type="ChEBI" id="CHEBI:456216"/>
    </reaction>
</comment>
<dbReference type="PANTHER" id="PTHR15004:SF0">
    <property type="entry name" value="GLUTAMYL-TRNA(GLN) AMIDOTRANSFERASE SUBUNIT C, MITOCHONDRIAL"/>
    <property type="match status" value="1"/>
</dbReference>
<dbReference type="GO" id="GO:0050567">
    <property type="term" value="F:glutaminyl-tRNA synthase (glutamine-hydrolyzing) activity"/>
    <property type="evidence" value="ECO:0007669"/>
    <property type="project" value="UniProtKB-UniRule"/>
</dbReference>
<name>A0A9X3M4B1_9CORY</name>
<dbReference type="HAMAP" id="MF_00122">
    <property type="entry name" value="GatC"/>
    <property type="match status" value="1"/>
</dbReference>
<keyword evidence="1" id="KW-0547">Nucleotide-binding</keyword>
<comment type="subunit">
    <text evidence="1">Heterotrimer of A, B and C subunits.</text>
</comment>
<dbReference type="PANTHER" id="PTHR15004">
    <property type="entry name" value="GLUTAMYL-TRNA(GLN) AMIDOTRANSFERASE SUBUNIT C, MITOCHONDRIAL"/>
    <property type="match status" value="1"/>
</dbReference>
<dbReference type="Proteomes" id="UP001146505">
    <property type="component" value="Unassembled WGS sequence"/>
</dbReference>
<keyword evidence="4" id="KW-1185">Reference proteome</keyword>
<dbReference type="NCBIfam" id="TIGR00135">
    <property type="entry name" value="gatC"/>
    <property type="match status" value="1"/>
</dbReference>
<gene>
    <name evidence="1 3" type="primary">gatC</name>
    <name evidence="3" type="ORF">L8U58_00355</name>
</gene>
<dbReference type="RefSeq" id="WP_034970841.1">
    <property type="nucleotide sequence ID" value="NZ_JAKMUV010000001.1"/>
</dbReference>
<keyword evidence="1" id="KW-0648">Protein biosynthesis</keyword>
<dbReference type="GO" id="GO:0006450">
    <property type="term" value="P:regulation of translational fidelity"/>
    <property type="evidence" value="ECO:0007669"/>
    <property type="project" value="InterPro"/>
</dbReference>
<keyword evidence="1" id="KW-0436">Ligase</keyword>
<dbReference type="Gene3D" id="1.10.20.60">
    <property type="entry name" value="Glu-tRNAGln amidotransferase C subunit, N-terminal domain"/>
    <property type="match status" value="1"/>
</dbReference>
<dbReference type="GO" id="GO:0006412">
    <property type="term" value="P:translation"/>
    <property type="evidence" value="ECO:0007669"/>
    <property type="project" value="UniProtKB-UniRule"/>
</dbReference>
<comment type="similarity">
    <text evidence="1">Belongs to the GatC family.</text>
</comment>
<dbReference type="InterPro" id="IPR036113">
    <property type="entry name" value="Asp/Glu-ADT_sf_sub_c"/>
</dbReference>
<sequence>MSEISREDVAHLARLARLDLGEQELDEYAAQIDGIVDHVAAIRKVDTEGIEPLSHPTQNVDGDVAVMREDVVVPSLTAEQALDQAPKQSEQRFEVPQILAD</sequence>
<comment type="caution">
    <text evidence="3">The sequence shown here is derived from an EMBL/GenBank/DDBJ whole genome shotgun (WGS) entry which is preliminary data.</text>
</comment>
<evidence type="ECO:0000313" key="4">
    <source>
        <dbReference type="Proteomes" id="UP001146505"/>
    </source>
</evidence>
<comment type="catalytic activity">
    <reaction evidence="1">
        <text>L-glutamyl-tRNA(Gln) + L-glutamine + ATP + H2O = L-glutaminyl-tRNA(Gln) + L-glutamate + ADP + phosphate + H(+)</text>
        <dbReference type="Rhea" id="RHEA:17521"/>
        <dbReference type="Rhea" id="RHEA-COMP:9681"/>
        <dbReference type="Rhea" id="RHEA-COMP:9684"/>
        <dbReference type="ChEBI" id="CHEBI:15377"/>
        <dbReference type="ChEBI" id="CHEBI:15378"/>
        <dbReference type="ChEBI" id="CHEBI:29985"/>
        <dbReference type="ChEBI" id="CHEBI:30616"/>
        <dbReference type="ChEBI" id="CHEBI:43474"/>
        <dbReference type="ChEBI" id="CHEBI:58359"/>
        <dbReference type="ChEBI" id="CHEBI:78520"/>
        <dbReference type="ChEBI" id="CHEBI:78521"/>
        <dbReference type="ChEBI" id="CHEBI:456216"/>
    </reaction>
</comment>
<dbReference type="EMBL" id="JAKMUV010000001">
    <property type="protein sequence ID" value="MCZ9304002.1"/>
    <property type="molecule type" value="Genomic_DNA"/>
</dbReference>
<feature type="region of interest" description="Disordered" evidence="2">
    <location>
        <begin position="79"/>
        <end position="101"/>
    </location>
</feature>
<dbReference type="EC" id="6.3.5.-" evidence="1"/>
<dbReference type="Pfam" id="PF02686">
    <property type="entry name" value="GatC"/>
    <property type="match status" value="1"/>
</dbReference>
<evidence type="ECO:0000256" key="2">
    <source>
        <dbReference type="SAM" id="MobiDB-lite"/>
    </source>
</evidence>
<dbReference type="InterPro" id="IPR003837">
    <property type="entry name" value="GatC"/>
</dbReference>
<accession>A0A9X3M4B1</accession>
<reference evidence="3" key="1">
    <citation type="submission" date="2022-02" db="EMBL/GenBank/DDBJ databases">
        <title>Corynebacterium sp. from urogenital microbiome.</title>
        <authorList>
            <person name="Cappelli E.A."/>
            <person name="Ribeiro T.G."/>
            <person name="Peixe L."/>
        </authorList>
    </citation>
    <scope>NUCLEOTIDE SEQUENCE</scope>
    <source>
        <strain evidence="3">C9Ua_112</strain>
    </source>
</reference>
<evidence type="ECO:0000313" key="3">
    <source>
        <dbReference type="EMBL" id="MCZ9304002.1"/>
    </source>
</evidence>
<dbReference type="GO" id="GO:0070681">
    <property type="term" value="P:glutaminyl-tRNAGln biosynthesis via transamidation"/>
    <property type="evidence" value="ECO:0007669"/>
    <property type="project" value="TreeGrafter"/>
</dbReference>
<proteinExistence type="inferred from homology"/>
<comment type="function">
    <text evidence="1">Allows the formation of correctly charged Asn-tRNA(Asn) or Gln-tRNA(Gln) through the transamidation of misacylated Asp-tRNA(Asn) or Glu-tRNA(Gln) in organisms which lack either or both of asparaginyl-tRNA or glutaminyl-tRNA synthetases. The reaction takes place in the presence of glutamine and ATP through an activated phospho-Asp-tRNA(Asn) or phospho-Glu-tRNA(Gln).</text>
</comment>
<organism evidence="3 4">
    <name type="scientific">Corynebacterium macclintockiae</name>
    <dbReference type="NCBI Taxonomy" id="2913501"/>
    <lineage>
        <taxon>Bacteria</taxon>
        <taxon>Bacillati</taxon>
        <taxon>Actinomycetota</taxon>
        <taxon>Actinomycetes</taxon>
        <taxon>Mycobacteriales</taxon>
        <taxon>Corynebacteriaceae</taxon>
        <taxon>Corynebacterium</taxon>
    </lineage>
</organism>
<dbReference type="SUPFAM" id="SSF141000">
    <property type="entry name" value="Glu-tRNAGln amidotransferase C subunit"/>
    <property type="match status" value="1"/>
</dbReference>
<protein>
    <recommendedName>
        <fullName evidence="1">Aspartyl/glutamyl-tRNA(Asn/Gln) amidotransferase subunit C</fullName>
        <shortName evidence="1">Asp/Glu-ADT subunit C</shortName>
        <ecNumber evidence="1">6.3.5.-</ecNumber>
    </recommendedName>
</protein>
<dbReference type="GO" id="GO:0005524">
    <property type="term" value="F:ATP binding"/>
    <property type="evidence" value="ECO:0007669"/>
    <property type="project" value="UniProtKB-KW"/>
</dbReference>
<dbReference type="GeneID" id="301811974"/>